<dbReference type="Proteomes" id="UP000036270">
    <property type="component" value="Unassembled WGS sequence"/>
</dbReference>
<sequence>MKATTLEQYSAYLQRQAELNNLPFNVLSEQRKFNVTPSVQQTIYEKLRESSAFLGAISFVFPEEQQGETLGLDSNNTVASTTDTTGNGTRKTSDIASLVKQTYFCQQINFDTHITYARLDMWAKFPDFQKRVAAVALKQKKRDLIMVGFNGTSRAPTSNRQQNPLLQDVGVGWLEKIRLNAPQRNMSGKDTGNQVLVGQGQRYANLDALVMDATEELIDEWHRDDTDLVVIVGRKLLADKYFPIVNKENAPTEQLAADVIISQKRIGGLKAVRVPFFPANAILITKLENLAIYVQEGTTRKHIKDVPERDRIETYESENIDYIVEDYGCTALIENITLEDKVEDKAND</sequence>
<feature type="region of interest" description="Disordered" evidence="1">
    <location>
        <begin position="70"/>
        <end position="90"/>
    </location>
</feature>
<proteinExistence type="predicted"/>
<evidence type="ECO:0000313" key="3">
    <source>
        <dbReference type="Proteomes" id="UP000036270"/>
    </source>
</evidence>
<dbReference type="STRING" id="67855.RO21_11670"/>
<gene>
    <name evidence="2" type="ORF">RO21_11670</name>
</gene>
<protein>
    <submittedName>
        <fullName evidence="2">Oxidoreductase</fullName>
    </submittedName>
</protein>
<evidence type="ECO:0000256" key="1">
    <source>
        <dbReference type="SAM" id="MobiDB-lite"/>
    </source>
</evidence>
<dbReference type="RefSeq" id="WP_047977951.1">
    <property type="nucleotide sequence ID" value="NZ_JWIZ01000103.1"/>
</dbReference>
<dbReference type="NCBIfam" id="TIGR01551">
    <property type="entry name" value="major_capsid_P2"/>
    <property type="match status" value="1"/>
</dbReference>
<feature type="compositionally biased region" description="Low complexity" evidence="1">
    <location>
        <begin position="74"/>
        <end position="90"/>
    </location>
</feature>
<accession>A0A0J5S0S7</accession>
<dbReference type="EMBL" id="JWIZ01000103">
    <property type="protein sequence ID" value="KMK50462.1"/>
    <property type="molecule type" value="Genomic_DNA"/>
</dbReference>
<dbReference type="InterPro" id="IPR006441">
    <property type="entry name" value="Phage_P2_GpN"/>
</dbReference>
<keyword evidence="3" id="KW-1185">Reference proteome</keyword>
<evidence type="ECO:0000313" key="2">
    <source>
        <dbReference type="EMBL" id="KMK50462.1"/>
    </source>
</evidence>
<organism evidence="2 3">
    <name type="scientific">Muribacter muris</name>
    <dbReference type="NCBI Taxonomy" id="67855"/>
    <lineage>
        <taxon>Bacteria</taxon>
        <taxon>Pseudomonadati</taxon>
        <taxon>Pseudomonadota</taxon>
        <taxon>Gammaproteobacteria</taxon>
        <taxon>Pasteurellales</taxon>
        <taxon>Pasteurellaceae</taxon>
        <taxon>Muribacter</taxon>
    </lineage>
</organism>
<dbReference type="PATRIC" id="fig|67855.3.peg.83"/>
<comment type="caution">
    <text evidence="2">The sequence shown here is derived from an EMBL/GenBank/DDBJ whole genome shotgun (WGS) entry which is preliminary data.</text>
</comment>
<dbReference type="Pfam" id="PF05125">
    <property type="entry name" value="Phage_cap_P2"/>
    <property type="match status" value="1"/>
</dbReference>
<reference evidence="2 3" key="1">
    <citation type="submission" date="2014-12" db="EMBL/GenBank/DDBJ databases">
        <title>Reclassification of Actinobacillus muris as Muribacter muris.</title>
        <authorList>
            <person name="Christensen H."/>
            <person name="Nicklas W."/>
            <person name="Bisgaard M."/>
        </authorList>
    </citation>
    <scope>NUCLEOTIDE SEQUENCE [LARGE SCALE GENOMIC DNA]</scope>
    <source>
        <strain evidence="2 3">Ackerman80-443D</strain>
    </source>
</reference>
<name>A0A0J5S0S7_9PAST</name>
<dbReference type="AlphaFoldDB" id="A0A0J5S0S7"/>